<feature type="compositionally biased region" description="Basic residues" evidence="1">
    <location>
        <begin position="44"/>
        <end position="55"/>
    </location>
</feature>
<evidence type="ECO:0000256" key="1">
    <source>
        <dbReference type="SAM" id="MobiDB-lite"/>
    </source>
</evidence>
<evidence type="ECO:0000313" key="2">
    <source>
        <dbReference type="EMBL" id="CAE0629212.1"/>
    </source>
</evidence>
<feature type="region of interest" description="Disordered" evidence="1">
    <location>
        <begin position="79"/>
        <end position="110"/>
    </location>
</feature>
<reference evidence="2" key="1">
    <citation type="submission" date="2021-01" db="EMBL/GenBank/DDBJ databases">
        <authorList>
            <person name="Corre E."/>
            <person name="Pelletier E."/>
            <person name="Niang G."/>
            <person name="Scheremetjew M."/>
            <person name="Finn R."/>
            <person name="Kale V."/>
            <person name="Holt S."/>
            <person name="Cochrane G."/>
            <person name="Meng A."/>
            <person name="Brown T."/>
            <person name="Cohen L."/>
        </authorList>
    </citation>
    <scope>NUCLEOTIDE SEQUENCE</scope>
    <source>
        <strain evidence="2">CCMP3107</strain>
    </source>
</reference>
<dbReference type="EMBL" id="HBIU01016911">
    <property type="protein sequence ID" value="CAE0629212.1"/>
    <property type="molecule type" value="Transcribed_RNA"/>
</dbReference>
<name>A0A7S4D545_HETAK</name>
<dbReference type="AlphaFoldDB" id="A0A7S4D545"/>
<feature type="region of interest" description="Disordered" evidence="1">
    <location>
        <begin position="41"/>
        <end position="60"/>
    </location>
</feature>
<protein>
    <submittedName>
        <fullName evidence="2">Uncharacterized protein</fullName>
    </submittedName>
</protein>
<feature type="compositionally biased region" description="Low complexity" evidence="1">
    <location>
        <begin position="95"/>
        <end position="110"/>
    </location>
</feature>
<proteinExistence type="predicted"/>
<accession>A0A7S4D545</accession>
<gene>
    <name evidence="2" type="ORF">HAKA00212_LOCUS7894</name>
</gene>
<organism evidence="2">
    <name type="scientific">Heterosigma akashiwo</name>
    <name type="common">Chromophytic alga</name>
    <name type="synonym">Heterosigma carterae</name>
    <dbReference type="NCBI Taxonomy" id="2829"/>
    <lineage>
        <taxon>Eukaryota</taxon>
        <taxon>Sar</taxon>
        <taxon>Stramenopiles</taxon>
        <taxon>Ochrophyta</taxon>
        <taxon>Raphidophyceae</taxon>
        <taxon>Chattonellales</taxon>
        <taxon>Chattonellaceae</taxon>
        <taxon>Heterosigma</taxon>
    </lineage>
</organism>
<sequence>MLLGCSALNKASMNAAVQFLACQRATHPIAFRRRGELLAGTRSSARRSYRPRHRGLGLPPSRLMAAAHHSSVHSAPWATAAPPLLHRRGPPAPPRVAAAPPHGRGASYSS</sequence>